<dbReference type="PANTHER" id="PTHR43788:SF6">
    <property type="entry name" value="DNA HELICASE B"/>
    <property type="match status" value="1"/>
</dbReference>
<dbReference type="InterPro" id="IPR027417">
    <property type="entry name" value="P-loop_NTPase"/>
</dbReference>
<dbReference type="RefSeq" id="WP_275060019.1">
    <property type="nucleotide sequence ID" value="NZ_CP109617.1"/>
</dbReference>
<protein>
    <submittedName>
        <fullName evidence="4">AAA family ATPase</fullName>
    </submittedName>
</protein>
<dbReference type="CDD" id="cd18809">
    <property type="entry name" value="SF1_C_RecD"/>
    <property type="match status" value="1"/>
</dbReference>
<dbReference type="Pfam" id="PF13538">
    <property type="entry name" value="UvrD_C_2"/>
    <property type="match status" value="1"/>
</dbReference>
<dbReference type="Gene3D" id="3.40.50.300">
    <property type="entry name" value="P-loop containing nucleotide triphosphate hydrolases"/>
    <property type="match status" value="2"/>
</dbReference>
<evidence type="ECO:0000313" key="4">
    <source>
        <dbReference type="EMBL" id="WED54663.1"/>
    </source>
</evidence>
<dbReference type="Gene3D" id="1.10.10.2220">
    <property type="match status" value="1"/>
</dbReference>
<evidence type="ECO:0000256" key="2">
    <source>
        <dbReference type="ARBA" id="ARBA00022840"/>
    </source>
</evidence>
<dbReference type="InterPro" id="IPR027785">
    <property type="entry name" value="UvrD-like_helicase_C"/>
</dbReference>
<accession>A0ABY8AZ77</accession>
<dbReference type="Pfam" id="PF13604">
    <property type="entry name" value="AAA_30"/>
    <property type="match status" value="1"/>
</dbReference>
<dbReference type="PANTHER" id="PTHR43788">
    <property type="entry name" value="DNA2/NAM7 HELICASE FAMILY MEMBER"/>
    <property type="match status" value="1"/>
</dbReference>
<evidence type="ECO:0000256" key="1">
    <source>
        <dbReference type="ARBA" id="ARBA00022741"/>
    </source>
</evidence>
<sequence length="1224" mass="140619">MFLIDKEKKVKPQTNYVQHFSTRIPWKDNDYTGRIDNNPRYNVAAQVIPNIASTRDLEFEETNKGKSYEQVGSVRMQSWITENAAFMSDTKLELKMNHPYKKGNANAKFKHFDETTFEMNPYSFLLRPFSWTLKDNANEKQKYYNFYFDLEKTEQMLNWSSAWVSHGESQKAIFDYFFSGINPHNSLIFPYYKQVPFTEDNRRVIAGIGNLVSNVEIREYESDGSSDEKNNIWETNAAHSIRVDGKDGFLMPYIEISEYAKKHPDFDVSSVTLFEPAGFRVEFSYAAEWVSYDAAIDVLNQAKTALKNIAELKLKEANHEWVNVQLEYIDNQLKNVWNQRGIFPGLGSILSAFGVRYGFDVAKHVDTSENDLISELKLYFSGDKETGNEKLDDSLADKEDEFSGLLRDENKTRYFELLSRLNLSVEQAIYAWGNLKNYAADIIENPYLLYELTRKEKDVHQVTISQIDNAMFVNPLVENKYPLNKPTKMRTEGDKRRFRAMVIFVLDQAANQGHTLLSYDQIVEEINKLPLDQKTNFQTEKIDGVLEFLQEVELYVDEENGYIKLKEYQDYKQLVVDIVNSRLESSLPSEQNWEKIINDQFGKLQENNEENDQIARDEKATALKILESSKISVLLGRAGTGKTSALGIFASSKEIKAGGVLALTPTGKARVQLENSFKKNSVEAEFMTVAQFLIRSKGFSWNTMAYKMPSQPSSSIAKTVIIDESSMLTEDMFAGILKLVDSHAERIIFIGDPNQLPPIGAGRPFVDLINYLERAYPDKVATLKTEMRQGSGGDDLSFAQIFSNSNSVDKDIIFRIQNNQTDNRFKYIQFTDLDELEKVFFEELVETANMTTIDDIDGFNKSLGATVGNYTNYRTSKYIEDWQVLSPTKFIGAGSYYLNSQIHQKYREDIVEEWNKYPWSKNSPQSVQNIVYGDKVISNVNGEKDYWDGSSGKAYIANGEIGIMVGYPSHYGKNDKNTSWYKFRFGSFEGKVFSYTKADFGGENNDSKLELAYALTVHKSQGSSFGKTIVVINGKSSFITKELLYTAFSRQKDKLIILSDLSIQELVQYSNDWYSDTKQRYTDLFEVPNIIEIKSSKQKRYFEEKLIHKTVRGEMVRSKSEVIVANILDKMKIEYSYEEPLEVSGKTYIPDFTLRYQGKTGYLEHLGMLRNKSYKKHWDEKRANYESVRISETLGNLIITEDGLDGSLDATLIESKIQRWIKNS</sequence>
<keyword evidence="1" id="KW-0547">Nucleotide-binding</keyword>
<organism evidence="4 5">
    <name type="scientific">Exiguobacterium profundum</name>
    <dbReference type="NCBI Taxonomy" id="307643"/>
    <lineage>
        <taxon>Bacteria</taxon>
        <taxon>Bacillati</taxon>
        <taxon>Bacillota</taxon>
        <taxon>Bacilli</taxon>
        <taxon>Bacillales</taxon>
        <taxon>Bacillales Family XII. Incertae Sedis</taxon>
        <taxon>Exiguobacterium</taxon>
    </lineage>
</organism>
<keyword evidence="5" id="KW-1185">Reference proteome</keyword>
<reference evidence="4 5" key="1">
    <citation type="submission" date="2022-10" db="EMBL/GenBank/DDBJ databases">
        <title>Complete genome sequence of Exiguobacterium profundum TSS-3 isolated from an extremely saline-alkaline spring located in Ixtapa, Chiapas-Mexico.</title>
        <authorList>
            <person name="Rincon-Rosales R."/>
            <person name="Rogel M.A."/>
            <person name="Rincon-Molina C.I."/>
            <person name="Guerrero G."/>
            <person name="Manzano-Gomez L.A."/>
            <person name="Lopez-Lopez A."/>
            <person name="Rincon Molina F.A."/>
            <person name="Martinez-Romero E."/>
        </authorList>
    </citation>
    <scope>NUCLEOTIDE SEQUENCE [LARGE SCALE GENOMIC DNA]</scope>
    <source>
        <strain evidence="4 5">TSS-3</strain>
    </source>
</reference>
<gene>
    <name evidence="4" type="ORF">OE059_11460</name>
</gene>
<dbReference type="Gene3D" id="3.40.91.30">
    <property type="match status" value="1"/>
</dbReference>
<feature type="domain" description="UvrD-like helicase C-terminal" evidence="3">
    <location>
        <begin position="1011"/>
        <end position="1057"/>
    </location>
</feature>
<evidence type="ECO:0000259" key="3">
    <source>
        <dbReference type="Pfam" id="PF13538"/>
    </source>
</evidence>
<keyword evidence="2" id="KW-0067">ATP-binding</keyword>
<dbReference type="Gene3D" id="2.30.30.940">
    <property type="match status" value="1"/>
</dbReference>
<name>A0ABY8AZ77_9BACL</name>
<evidence type="ECO:0000313" key="5">
    <source>
        <dbReference type="Proteomes" id="UP001219957"/>
    </source>
</evidence>
<dbReference type="Proteomes" id="UP001219957">
    <property type="component" value="Chromosome"/>
</dbReference>
<dbReference type="InterPro" id="IPR050534">
    <property type="entry name" value="Coronavir_polyprotein_1ab"/>
</dbReference>
<dbReference type="EMBL" id="CP109617">
    <property type="protein sequence ID" value="WED54663.1"/>
    <property type="molecule type" value="Genomic_DNA"/>
</dbReference>
<dbReference type="SUPFAM" id="SSF52540">
    <property type="entry name" value="P-loop containing nucleoside triphosphate hydrolases"/>
    <property type="match status" value="2"/>
</dbReference>
<proteinExistence type="predicted"/>